<evidence type="ECO:0000313" key="2">
    <source>
        <dbReference type="EMBL" id="GHO89789.1"/>
    </source>
</evidence>
<accession>A0ABQ3VU33</accession>
<dbReference type="InterPro" id="IPR049030">
    <property type="entry name" value="AI2M-like_HNH"/>
</dbReference>
<reference evidence="2 3" key="1">
    <citation type="journal article" date="2021" name="Int. J. Syst. Evol. Microbiol.">
        <title>Reticulibacter mediterranei gen. nov., sp. nov., within the new family Reticulibacteraceae fam. nov., and Ktedonospora formicarum gen. nov., sp. nov., Ktedonobacter robiniae sp. nov., Dictyobacter formicarum sp. nov. and Dictyobacter arantiisoli sp. nov., belonging to the class Ktedonobacteria.</title>
        <authorList>
            <person name="Yabe S."/>
            <person name="Zheng Y."/>
            <person name="Wang C.M."/>
            <person name="Sakai Y."/>
            <person name="Abe K."/>
            <person name="Yokota A."/>
            <person name="Donadio S."/>
            <person name="Cavaletti L."/>
            <person name="Monciardini P."/>
        </authorList>
    </citation>
    <scope>NUCLEOTIDE SEQUENCE [LARGE SCALE GENOMIC DNA]</scope>
    <source>
        <strain evidence="2 3">SOSP1-9</strain>
    </source>
</reference>
<evidence type="ECO:0000313" key="3">
    <source>
        <dbReference type="Proteomes" id="UP000635565"/>
    </source>
</evidence>
<dbReference type="Pfam" id="PF00078">
    <property type="entry name" value="RVT_1"/>
    <property type="match status" value="1"/>
</dbReference>
<dbReference type="InterPro" id="IPR043502">
    <property type="entry name" value="DNA/RNA_pol_sf"/>
</dbReference>
<proteinExistence type="predicted"/>
<name>A0ABQ3VU33_9CHLR</name>
<comment type="caution">
    <text evidence="2">The sequence shown here is derived from an EMBL/GenBank/DDBJ whole genome shotgun (WGS) entry which is preliminary data.</text>
</comment>
<protein>
    <submittedName>
        <fullName evidence="2">Maturase</fullName>
    </submittedName>
</protein>
<dbReference type="InterPro" id="IPR003615">
    <property type="entry name" value="HNH_nuc"/>
</dbReference>
<evidence type="ECO:0000259" key="1">
    <source>
        <dbReference type="PROSITE" id="PS50878"/>
    </source>
</evidence>
<dbReference type="CDD" id="cd00085">
    <property type="entry name" value="HNHc"/>
    <property type="match status" value="1"/>
</dbReference>
<dbReference type="PANTHER" id="PTHR34047:SF8">
    <property type="entry name" value="PROTEIN YKFC"/>
    <property type="match status" value="1"/>
</dbReference>
<dbReference type="CDD" id="cd01651">
    <property type="entry name" value="RT_G2_intron"/>
    <property type="match status" value="1"/>
</dbReference>
<dbReference type="PANTHER" id="PTHR34047">
    <property type="entry name" value="NUCLEAR INTRON MATURASE 1, MITOCHONDRIAL-RELATED"/>
    <property type="match status" value="1"/>
</dbReference>
<keyword evidence="3" id="KW-1185">Reference proteome</keyword>
<dbReference type="RefSeq" id="WP_201367346.1">
    <property type="nucleotide sequence ID" value="NZ_BNJJ01000045.1"/>
</dbReference>
<dbReference type="InterPro" id="IPR000477">
    <property type="entry name" value="RT_dom"/>
</dbReference>
<dbReference type="Pfam" id="PF01348">
    <property type="entry name" value="Intron_maturas2"/>
    <property type="match status" value="1"/>
</dbReference>
<dbReference type="Pfam" id="PF21368">
    <property type="entry name" value="AI2M-like_HNH"/>
    <property type="match status" value="1"/>
</dbReference>
<dbReference type="SMART" id="SM00507">
    <property type="entry name" value="HNHc"/>
    <property type="match status" value="1"/>
</dbReference>
<feature type="domain" description="Reverse transcriptase" evidence="1">
    <location>
        <begin position="70"/>
        <end position="368"/>
    </location>
</feature>
<dbReference type="PROSITE" id="PS50878">
    <property type="entry name" value="RT_POL"/>
    <property type="match status" value="1"/>
</dbReference>
<sequence length="623" mass="72171">MLSATVIRRLEALEDISKQGKRINGLFRLMEDQILWHEAYANIYANKGAITPGVDEVTLDGFSEERVASIIKQLKDGTYQFQPVRRAFILKKNGKKRPLGISSGNDKLVQEVVRIILERIYEPIFEDSSHGFRPKRSPHTALEQIGEHWGSIKWIVDMDIRDYFNTINHELLVELLKKKIDDTRFLRLIKAMLNAGYLEDWTYYTTYSGVPQGSICAPILANAYLHELDFFMKELKKRFDQGKKRKKNLLYYRYSDRIKRLRAKWDRLKGKEGAEQDLQTIQEEIRRIDQLRKQIPSGDPFDAGYKRLFYCRYADDFCIGIIGSHADAERVEQEVKAFIEGILKLAIAEEKSHINHSKQGTTFVGYEVKTYSGDRVIKVKRGSRHTTYKSMSEQLQLHIPAGKLQKFCASKGYGNYEAIKAVHKAKWITLSDAEIILAYNGELRGLANYYALACNVKQELHRLALIWRVSLFKTLACKHKSRKSTIAKQLKTEDGYVLTVPGEKKTRSIKVFRLKDLKAPYPNDPRLDVALNVYMWTLSRSEIIKRLNKKQCEYCETTTGPFEIHHIRKMKDVAKGKAFWQQLMAARNRKTLVLCQSCHRQLHQGILPDRGYFKKHVKGEPDA</sequence>
<dbReference type="SUPFAM" id="SSF56672">
    <property type="entry name" value="DNA/RNA polymerases"/>
    <property type="match status" value="1"/>
</dbReference>
<organism evidence="2 3">
    <name type="scientific">Dictyobacter formicarum</name>
    <dbReference type="NCBI Taxonomy" id="2778368"/>
    <lineage>
        <taxon>Bacteria</taxon>
        <taxon>Bacillati</taxon>
        <taxon>Chloroflexota</taxon>
        <taxon>Ktedonobacteria</taxon>
        <taxon>Ktedonobacterales</taxon>
        <taxon>Dictyobacteraceae</taxon>
        <taxon>Dictyobacter</taxon>
    </lineage>
</organism>
<dbReference type="EMBL" id="BNJJ01000045">
    <property type="protein sequence ID" value="GHO89789.1"/>
    <property type="molecule type" value="Genomic_DNA"/>
</dbReference>
<dbReference type="Proteomes" id="UP000635565">
    <property type="component" value="Unassembled WGS sequence"/>
</dbReference>
<dbReference type="InterPro" id="IPR024937">
    <property type="entry name" value="Domain_X"/>
</dbReference>
<gene>
    <name evidence="2" type="ORF">KSZ_77950</name>
</gene>
<dbReference type="InterPro" id="IPR051083">
    <property type="entry name" value="GrpII_Intron_Splice-Mob/Def"/>
</dbReference>